<reference evidence="2 3" key="1">
    <citation type="journal article" date="2013" name="Genome Announc.">
        <title>Genome Sequence of the Obligate Gammaproteobacterial Methanotroph Methylomicrobium album Strain BG8.</title>
        <authorList>
            <person name="Kits K.D."/>
            <person name="Kalyuzhnaya M.G."/>
            <person name="Klotz M.G."/>
            <person name="Jetten M.S."/>
            <person name="Op den Camp H.J."/>
            <person name="Vuilleumier S."/>
            <person name="Bringel F."/>
            <person name="Dispirito A.A."/>
            <person name="Murrell J.C."/>
            <person name="Bruce D."/>
            <person name="Cheng J.F."/>
            <person name="Copeland A."/>
            <person name="Goodwin L."/>
            <person name="Hauser L."/>
            <person name="Lajus A."/>
            <person name="Land M.L."/>
            <person name="Lapidus A."/>
            <person name="Lucas S."/>
            <person name="Medigue C."/>
            <person name="Pitluck S."/>
            <person name="Woyke T."/>
            <person name="Zeytun A."/>
            <person name="Stein L.Y."/>
        </authorList>
    </citation>
    <scope>NUCLEOTIDE SEQUENCE [LARGE SCALE GENOMIC DNA]</scope>
    <source>
        <strain evidence="2 3">BG8</strain>
    </source>
</reference>
<keyword evidence="1" id="KW-0812">Transmembrane</keyword>
<keyword evidence="1" id="KW-1133">Transmembrane helix</keyword>
<dbReference type="HOGENOM" id="CLU_218740_0_0_6"/>
<name>H8GNM1_METAL</name>
<dbReference type="Proteomes" id="UP000005090">
    <property type="component" value="Chromosome"/>
</dbReference>
<dbReference type="AlphaFoldDB" id="H8GNM1"/>
<feature type="transmembrane region" description="Helical" evidence="1">
    <location>
        <begin position="15"/>
        <end position="35"/>
    </location>
</feature>
<keyword evidence="3" id="KW-1185">Reference proteome</keyword>
<evidence type="ECO:0000313" key="3">
    <source>
        <dbReference type="Proteomes" id="UP000005090"/>
    </source>
</evidence>
<protein>
    <submittedName>
        <fullName evidence="2">Uncharacterized protein</fullName>
    </submittedName>
</protein>
<dbReference type="STRING" id="686340.Metal_1848"/>
<evidence type="ECO:0000256" key="1">
    <source>
        <dbReference type="SAM" id="Phobius"/>
    </source>
</evidence>
<dbReference type="EMBL" id="CM001475">
    <property type="protein sequence ID" value="EIC29614.1"/>
    <property type="molecule type" value="Genomic_DNA"/>
</dbReference>
<organism evidence="2 3">
    <name type="scientific">Methylomicrobium album BG8</name>
    <dbReference type="NCBI Taxonomy" id="686340"/>
    <lineage>
        <taxon>Bacteria</taxon>
        <taxon>Pseudomonadati</taxon>
        <taxon>Pseudomonadota</taxon>
        <taxon>Gammaproteobacteria</taxon>
        <taxon>Methylococcales</taxon>
        <taxon>Methylococcaceae</taxon>
        <taxon>Methylomicrobium</taxon>
    </lineage>
</organism>
<evidence type="ECO:0000313" key="2">
    <source>
        <dbReference type="EMBL" id="EIC29614.1"/>
    </source>
</evidence>
<proteinExistence type="predicted"/>
<gene>
    <name evidence="2" type="ORF">Metal_1848</name>
</gene>
<dbReference type="RefSeq" id="WP_005371608.1">
    <property type="nucleotide sequence ID" value="NZ_CM001475.1"/>
</dbReference>
<keyword evidence="1" id="KW-0472">Membrane</keyword>
<accession>H8GNM1</accession>
<sequence>MGFILDLTETLKTPAGIVGLLVVVGAVYALVKWVFAPHPDDEQ</sequence>
<dbReference type="eggNOG" id="ENOG5031KJA">
    <property type="taxonomic scope" value="Bacteria"/>
</dbReference>